<dbReference type="KEGG" id="sazo:D1868_06600"/>
<dbReference type="Proteomes" id="UP000423396">
    <property type="component" value="Chromosome"/>
</dbReference>
<dbReference type="RefSeq" id="WP_156006726.1">
    <property type="nucleotide sequence ID" value="NZ_CP045483.1"/>
</dbReference>
<gene>
    <name evidence="1" type="ORF">D1868_06600</name>
</gene>
<keyword evidence="2" id="KW-1185">Reference proteome</keyword>
<organism evidence="1 2">
    <name type="scientific">Stygiolobus azoricus</name>
    <dbReference type="NCBI Taxonomy" id="41675"/>
    <lineage>
        <taxon>Archaea</taxon>
        <taxon>Thermoproteota</taxon>
        <taxon>Thermoprotei</taxon>
        <taxon>Sulfolobales</taxon>
        <taxon>Sulfolobaceae</taxon>
        <taxon>Stygiolobus</taxon>
    </lineage>
</organism>
<evidence type="ECO:0000313" key="1">
    <source>
        <dbReference type="EMBL" id="QGR19697.1"/>
    </source>
</evidence>
<accession>A0A650CQE5</accession>
<reference evidence="1 2" key="1">
    <citation type="submission" date="2019-10" db="EMBL/GenBank/DDBJ databases">
        <title>Genome Sequences from Six Type Strain Members of the Archaeal Family Sulfolobaceae: Acidianus ambivalens, Acidianus infernus, Metallosphaera prunae, Stygiolobus azoricus, Sulfolobus metallicus, and Sulfurisphaera ohwakuensis.</title>
        <authorList>
            <person name="Counts J.A."/>
            <person name="Kelly R.M."/>
        </authorList>
    </citation>
    <scope>NUCLEOTIDE SEQUENCE [LARGE SCALE GENOMIC DNA]</scope>
    <source>
        <strain evidence="1 2">FC6</strain>
    </source>
</reference>
<dbReference type="AlphaFoldDB" id="A0A650CQE5"/>
<dbReference type="EMBL" id="CP045483">
    <property type="protein sequence ID" value="QGR19697.1"/>
    <property type="molecule type" value="Genomic_DNA"/>
</dbReference>
<name>A0A650CQE5_9CREN</name>
<proteinExistence type="predicted"/>
<protein>
    <submittedName>
        <fullName evidence="1">Uncharacterized protein</fullName>
    </submittedName>
</protein>
<sequence length="63" mass="7347">MGTSLLRNYVNTSEGKTFVNGHGISEWERRLCEKLREIERLFSYAREGFWGPLILVPSLVWGF</sequence>
<dbReference type="GeneID" id="42798724"/>
<evidence type="ECO:0000313" key="2">
    <source>
        <dbReference type="Proteomes" id="UP000423396"/>
    </source>
</evidence>